<feature type="region of interest" description="Disordered" evidence="1">
    <location>
        <begin position="506"/>
        <end position="537"/>
    </location>
</feature>
<dbReference type="Pfam" id="PF02450">
    <property type="entry name" value="LCAT"/>
    <property type="match status" value="1"/>
</dbReference>
<dbReference type="AlphaFoldDB" id="A0A2P6N614"/>
<dbReference type="InterPro" id="IPR029058">
    <property type="entry name" value="AB_hydrolase_fold"/>
</dbReference>
<comment type="caution">
    <text evidence="2">The sequence shown here is derived from an EMBL/GenBank/DDBJ whole genome shotgun (WGS) entry which is preliminary data.</text>
</comment>
<feature type="compositionally biased region" description="Polar residues" evidence="1">
    <location>
        <begin position="48"/>
        <end position="63"/>
    </location>
</feature>
<proteinExistence type="predicted"/>
<gene>
    <name evidence="2" type="ORF">PROFUN_12994</name>
</gene>
<sequence length="767" mass="87763">MEWRASYEEQFGSFVRVIQLAKPNDMAYNPPAEHQTPAHRMEDYREGSLNNSARDNSPSTQRPDSPPDGITDEKLIPVVFIPGLKGSSLYSKEGRKIWINKMQALGLDNPRLDLPLEWYKVDDDPDDPDGHLLWRQRSDGVRAGKVIKQMLKVSIYRNFMNDVKAKGRPFYEFAYDWRRDCNEAAHLLSKKLLAIYEQHRVPIQVVSHSMGGLITYAVVNDPKFTHLFHSALFVGCPFSQEITFLEYMHAGQPEGLNTEILSPQVLFTCGSAGVFYPFPDNPKVYGYKDRTHRPRQYMPSPESDEELEQQRKFMEEYPWLTIYDIDFYSPEDWLRHKIGIYSIDYENLPWKLPPNTTPEQVREVLFEHQRRALHQSRLRFNPDIAYPPMAVLRTSNVPTLSRVLKNGPKSVRGYDFESLPKSDGDGRVVASATLLPRGVPHVVYTCKLDHTFQMNDPNIIKILSILTSHGGDPRWFEKPTKTEELESKTLLSDYIKKFKSLELRPFRRKSQGNLPPTSPPKERKKGDSLRSPPMDVEADPNTVVLQLLSKLSSEHKEAAKFRAEMRKNMESMQNTINQLTQDRARDFDSSTTSDYFTNRPRIRSLDNFLIQSVEEVCNKVEGILKRMSEGDLKSFNTSGLKALVLSQCGKIEDHLQCTLMTGKKIDMSDGSTTNVDLYAETRGVVLLLNLSYIPFIEGTDTDMSRIARDMENVRERSLTMLENSARQAAELPANIGRQVIVVVAVDRSVAYSSTFLDPHVHPAVHQD</sequence>
<dbReference type="SUPFAM" id="SSF53474">
    <property type="entry name" value="alpha/beta-Hydrolases"/>
    <property type="match status" value="1"/>
</dbReference>
<accession>A0A2P6N614</accession>
<name>A0A2P6N614_9EUKA</name>
<dbReference type="OrthoDB" id="10250441at2759"/>
<evidence type="ECO:0000313" key="3">
    <source>
        <dbReference type="Proteomes" id="UP000241769"/>
    </source>
</evidence>
<organism evidence="2 3">
    <name type="scientific">Planoprotostelium fungivorum</name>
    <dbReference type="NCBI Taxonomy" id="1890364"/>
    <lineage>
        <taxon>Eukaryota</taxon>
        <taxon>Amoebozoa</taxon>
        <taxon>Evosea</taxon>
        <taxon>Variosea</taxon>
        <taxon>Cavosteliida</taxon>
        <taxon>Cavosteliaceae</taxon>
        <taxon>Planoprotostelium</taxon>
    </lineage>
</organism>
<evidence type="ECO:0000256" key="1">
    <source>
        <dbReference type="SAM" id="MobiDB-lite"/>
    </source>
</evidence>
<dbReference type="InterPro" id="IPR003386">
    <property type="entry name" value="LACT/PDAT_acylTrfase"/>
</dbReference>
<reference evidence="2 3" key="1">
    <citation type="journal article" date="2018" name="Genome Biol. Evol.">
        <title>Multiple Roots of Fruiting Body Formation in Amoebozoa.</title>
        <authorList>
            <person name="Hillmann F."/>
            <person name="Forbes G."/>
            <person name="Novohradska S."/>
            <person name="Ferling I."/>
            <person name="Riege K."/>
            <person name="Groth M."/>
            <person name="Westermann M."/>
            <person name="Marz M."/>
            <person name="Spaller T."/>
            <person name="Winckler T."/>
            <person name="Schaap P."/>
            <person name="Glockner G."/>
        </authorList>
    </citation>
    <scope>NUCLEOTIDE SEQUENCE [LARGE SCALE GENOMIC DNA]</scope>
    <source>
        <strain evidence="2 3">Jena</strain>
    </source>
</reference>
<feature type="region of interest" description="Disordered" evidence="1">
    <location>
        <begin position="44"/>
        <end position="72"/>
    </location>
</feature>
<keyword evidence="3" id="KW-1185">Reference proteome</keyword>
<dbReference type="PANTHER" id="PTHR11440">
    <property type="entry name" value="LECITHIN-CHOLESTEROL ACYLTRANSFERASE-RELATED"/>
    <property type="match status" value="1"/>
</dbReference>
<evidence type="ECO:0000313" key="2">
    <source>
        <dbReference type="EMBL" id="PRP79396.1"/>
    </source>
</evidence>
<dbReference type="GO" id="GO:0008374">
    <property type="term" value="F:O-acyltransferase activity"/>
    <property type="evidence" value="ECO:0007669"/>
    <property type="project" value="InterPro"/>
</dbReference>
<dbReference type="Gene3D" id="3.40.50.1820">
    <property type="entry name" value="alpha/beta hydrolase"/>
    <property type="match status" value="1"/>
</dbReference>
<dbReference type="GO" id="GO:0006629">
    <property type="term" value="P:lipid metabolic process"/>
    <property type="evidence" value="ECO:0007669"/>
    <property type="project" value="InterPro"/>
</dbReference>
<dbReference type="EMBL" id="MDYQ01000185">
    <property type="protein sequence ID" value="PRP79396.1"/>
    <property type="molecule type" value="Genomic_DNA"/>
</dbReference>
<protein>
    <submittedName>
        <fullName evidence="2">Uncharacterized protein</fullName>
    </submittedName>
</protein>
<dbReference type="Proteomes" id="UP000241769">
    <property type="component" value="Unassembled WGS sequence"/>
</dbReference>
<dbReference type="InParanoid" id="A0A2P6N614"/>